<gene>
    <name evidence="2" type="primary">GIP_61</name>
    <name evidence="2" type="ORF">CM83_102415</name>
</gene>
<protein>
    <submittedName>
        <fullName evidence="2">Copia protein</fullName>
    </submittedName>
</protein>
<dbReference type="Pfam" id="PF14223">
    <property type="entry name" value="Retrotran_gag_2"/>
    <property type="match status" value="1"/>
</dbReference>
<dbReference type="SUPFAM" id="SSF57756">
    <property type="entry name" value="Retrovirus zinc finger-like domains"/>
    <property type="match status" value="1"/>
</dbReference>
<dbReference type="InterPro" id="IPR036875">
    <property type="entry name" value="Znf_CCHC_sf"/>
</dbReference>
<feature type="non-terminal residue" evidence="2">
    <location>
        <position position="1"/>
    </location>
</feature>
<feature type="non-terminal residue" evidence="2">
    <location>
        <position position="184"/>
    </location>
</feature>
<evidence type="ECO:0000256" key="1">
    <source>
        <dbReference type="SAM" id="MobiDB-lite"/>
    </source>
</evidence>
<dbReference type="Gene3D" id="4.10.60.10">
    <property type="entry name" value="Zinc finger, CCHC-type"/>
    <property type="match status" value="1"/>
</dbReference>
<name>A0A0A9W9C3_LYGHE</name>
<dbReference type="EMBL" id="GBHO01039593">
    <property type="protein sequence ID" value="JAG04011.1"/>
    <property type="molecule type" value="Transcribed_RNA"/>
</dbReference>
<proteinExistence type="predicted"/>
<sequence length="184" mass="21147">DRHLEYVKDAKNAKKMMASLDAVFKRKSPFSKLYVMKKLLKLKCNSDDLQDHFIVVESLLRELEAAGAKLDETDKACYLLLTMPEKYDVVITAIETMSAEKVDLDFVKGRLLEQELKFKDSASTHNQGDERAFMSRKRSNSVQCFGCNKFGHVKKFCKNRSDGSMAQRSNQYSNSSNRSRARER</sequence>
<organism evidence="2">
    <name type="scientific">Lygus hesperus</name>
    <name type="common">Western plant bug</name>
    <dbReference type="NCBI Taxonomy" id="30085"/>
    <lineage>
        <taxon>Eukaryota</taxon>
        <taxon>Metazoa</taxon>
        <taxon>Ecdysozoa</taxon>
        <taxon>Arthropoda</taxon>
        <taxon>Hexapoda</taxon>
        <taxon>Insecta</taxon>
        <taxon>Pterygota</taxon>
        <taxon>Neoptera</taxon>
        <taxon>Paraneoptera</taxon>
        <taxon>Hemiptera</taxon>
        <taxon>Heteroptera</taxon>
        <taxon>Panheteroptera</taxon>
        <taxon>Cimicomorpha</taxon>
        <taxon>Miridae</taxon>
        <taxon>Mirini</taxon>
        <taxon>Lygus</taxon>
    </lineage>
</organism>
<reference evidence="2" key="1">
    <citation type="journal article" date="2014" name="PLoS ONE">
        <title>Transcriptome-Based Identification of ABC Transporters in the Western Tarnished Plant Bug Lygus hesperus.</title>
        <authorList>
            <person name="Hull J.J."/>
            <person name="Chaney K."/>
            <person name="Geib S.M."/>
            <person name="Fabrick J.A."/>
            <person name="Brent C.S."/>
            <person name="Walsh D."/>
            <person name="Lavine L.C."/>
        </authorList>
    </citation>
    <scope>NUCLEOTIDE SEQUENCE</scope>
</reference>
<dbReference type="AlphaFoldDB" id="A0A0A9W9C3"/>
<dbReference type="GO" id="GO:0003676">
    <property type="term" value="F:nucleic acid binding"/>
    <property type="evidence" value="ECO:0007669"/>
    <property type="project" value="InterPro"/>
</dbReference>
<evidence type="ECO:0000313" key="2">
    <source>
        <dbReference type="EMBL" id="JAG04011.1"/>
    </source>
</evidence>
<accession>A0A0A9W9C3</accession>
<dbReference type="GO" id="GO:0008270">
    <property type="term" value="F:zinc ion binding"/>
    <property type="evidence" value="ECO:0007669"/>
    <property type="project" value="InterPro"/>
</dbReference>
<feature type="region of interest" description="Disordered" evidence="1">
    <location>
        <begin position="162"/>
        <end position="184"/>
    </location>
</feature>
<reference evidence="2" key="2">
    <citation type="submission" date="2014-07" db="EMBL/GenBank/DDBJ databases">
        <authorList>
            <person name="Hull J."/>
        </authorList>
    </citation>
    <scope>NUCLEOTIDE SEQUENCE</scope>
</reference>
<feature type="compositionally biased region" description="Low complexity" evidence="1">
    <location>
        <begin position="168"/>
        <end position="178"/>
    </location>
</feature>